<dbReference type="EMBL" id="BX284603">
    <property type="protein sequence ID" value="CCD73041.1"/>
    <property type="molecule type" value="Genomic_DNA"/>
</dbReference>
<dbReference type="HOGENOM" id="CLU_2335521_0_0_1"/>
<dbReference type="PaxDb" id="6239-Y82E9BR.10"/>
<dbReference type="RefSeq" id="NP_497397.1">
    <property type="nucleotide sequence ID" value="NM_064996.1"/>
</dbReference>
<dbReference type="CTD" id="190772"/>
<dbReference type="AGR" id="WB:WBGene00022343"/>
<dbReference type="InParanoid" id="Q9BKS9"/>
<dbReference type="AlphaFoldDB" id="Q9BKS9"/>
<organism evidence="1 2">
    <name type="scientific">Caenorhabditis elegans</name>
    <dbReference type="NCBI Taxonomy" id="6239"/>
    <lineage>
        <taxon>Eukaryota</taxon>
        <taxon>Metazoa</taxon>
        <taxon>Ecdysozoa</taxon>
        <taxon>Nematoda</taxon>
        <taxon>Chromadorea</taxon>
        <taxon>Rhabditida</taxon>
        <taxon>Rhabditina</taxon>
        <taxon>Rhabditomorpha</taxon>
        <taxon>Rhabditoidea</taxon>
        <taxon>Rhabditidae</taxon>
        <taxon>Peloderinae</taxon>
        <taxon>Caenorhabditis</taxon>
    </lineage>
</organism>
<dbReference type="Proteomes" id="UP000001940">
    <property type="component" value="Chromosome III"/>
</dbReference>
<sequence length="98" mass="11321">MKKISQIMLINKNNKTLRKILHERYITNSLQNRIVEQTLSASAKTLLIFKKRTQFLNSLSLPLPIWCLFSCLNNILGTSPKSPRHFSFSTPHSKLTHT</sequence>
<protein>
    <submittedName>
        <fullName evidence="1">Ovule protein</fullName>
    </submittedName>
</protein>
<dbReference type="Bgee" id="WBGene00022343">
    <property type="expression patterns" value="Expressed in embryo"/>
</dbReference>
<keyword evidence="2" id="KW-1185">Reference proteome</keyword>
<evidence type="ECO:0000313" key="2">
    <source>
        <dbReference type="Proteomes" id="UP000001940"/>
    </source>
</evidence>
<accession>Q9BKS9</accession>
<dbReference type="GeneID" id="190772"/>
<evidence type="ECO:0000313" key="3">
    <source>
        <dbReference type="WormBase" id="Y82E9BR.10"/>
    </source>
</evidence>
<dbReference type="WormBase" id="Y82E9BR.10">
    <property type="protein sequence ID" value="CE27036"/>
    <property type="gene ID" value="WBGene00022343"/>
</dbReference>
<dbReference type="KEGG" id="cel:CELE_Y82E9BR.10"/>
<evidence type="ECO:0000313" key="1">
    <source>
        <dbReference type="EMBL" id="CCD73041.1"/>
    </source>
</evidence>
<proteinExistence type="predicted"/>
<reference evidence="1 2" key="1">
    <citation type="journal article" date="1998" name="Science">
        <title>Genome sequence of the nematode C. elegans: a platform for investigating biology.</title>
        <authorList>
            <consortium name="The C. elegans sequencing consortium"/>
            <person name="Sulson J.E."/>
            <person name="Waterston R."/>
        </authorList>
    </citation>
    <scope>NUCLEOTIDE SEQUENCE [LARGE SCALE GENOMIC DNA]</scope>
    <source>
        <strain evidence="1 2">Bristol N2</strain>
    </source>
</reference>
<name>Q9BKS9_CAEEL</name>
<dbReference type="UCSC" id="Y82E9BR.10">
    <property type="organism name" value="c. elegans"/>
</dbReference>
<gene>
    <name evidence="1" type="ORF">CELE_Y82E9BR.10</name>
    <name evidence="1 3" type="ORF">Y82E9BR.10</name>
</gene>